<sequence>MPSSPSILPSYRQATSRPHCLSVAAPYISPRRYPTLCLVSRTFWSIFAPRLWADIVRSATLARGYLDDIDWWFRFVEDTLPDVRLSTRRLVRVLDLRLLAPAHNSLIYLDISGLPGSISPLLASTDASGAAVDAVVLPDLRILGLRRKELDDATLVTLLRRYAPALWSLDVSDNPGLSDRVIQPLADLCFAHTSLRSHAHFQVEGSVVAAASTEGQPDVGGSSEHGPFYALRESELSGSFTHPDRYYVDAPLYEQPCEGTDSRPDGSLAARPDSADACVAALLEGGDMAADDLRSSLGLTHIHLSNTGISSVGLQKLIRLSNGHIEDLSCDSMRLLPPESTYRAWPPSVNLRGVLGAAHLFRPVLSSSLRVLRIHHSLVTNLPTLEMDGLSPLERIHVAETVVGPRVDAAFPQTFEPDMNPRLASLTLTCIPRRSAGTLADRLIAFLKLLSQQERSIQDAQHLAAAASSWRAPTFLRGLRHVRLEFDPDPIEDGLEGLDSLNAEELMNEATRFSFFDQWYGGGAPAEWSTDTRSFAPGQGHDVDDGDEYLTHECEWNGHWSSLRVWIGRPPAPRPCPPSSSTSRDTGAISILGNYRSLVLKKGVRTGAAPVTPAQRLAGVPADAAYIFHTAWTLAVLPPTRGDLLASPPPPLHRMRDVLGEVKKFRVQGREVYSELGRRGTVSPAPLGEPHYFWTGRLEVSL</sequence>
<keyword evidence="2" id="KW-1185">Reference proteome</keyword>
<organism evidence="1 2">
    <name type="scientific">Geosmithia morbida</name>
    <dbReference type="NCBI Taxonomy" id="1094350"/>
    <lineage>
        <taxon>Eukaryota</taxon>
        <taxon>Fungi</taxon>
        <taxon>Dikarya</taxon>
        <taxon>Ascomycota</taxon>
        <taxon>Pezizomycotina</taxon>
        <taxon>Sordariomycetes</taxon>
        <taxon>Hypocreomycetidae</taxon>
        <taxon>Hypocreales</taxon>
        <taxon>Bionectriaceae</taxon>
        <taxon>Geosmithia</taxon>
    </lineage>
</organism>
<accession>A0A9P5D2P4</accession>
<gene>
    <name evidence="1" type="ORF">GMORB2_1520</name>
</gene>
<dbReference type="GeneID" id="55967750"/>
<proteinExistence type="predicted"/>
<dbReference type="RefSeq" id="XP_035320333.1">
    <property type="nucleotide sequence ID" value="XM_035463502.1"/>
</dbReference>
<dbReference type="AlphaFoldDB" id="A0A9P5D2P4"/>
<protein>
    <submittedName>
        <fullName evidence="1">Leucine Rich Repeat</fullName>
    </submittedName>
</protein>
<dbReference type="SUPFAM" id="SSF52047">
    <property type="entry name" value="RNI-like"/>
    <property type="match status" value="1"/>
</dbReference>
<reference evidence="1" key="1">
    <citation type="submission" date="2020-03" db="EMBL/GenBank/DDBJ databases">
        <title>Site-based positive gene gene selection in Geosmithia morbida across the United States reveals a broad range of putative effectors and factors for local host and environmental adapation.</title>
        <authorList>
            <person name="Onufrak A."/>
            <person name="Murdoch R.W."/>
            <person name="Gazis R."/>
            <person name="Huff M."/>
            <person name="Staton M."/>
            <person name="Klingeman W."/>
            <person name="Hadziabdic D."/>
        </authorList>
    </citation>
    <scope>NUCLEOTIDE SEQUENCE</scope>
    <source>
        <strain evidence="1">1262</strain>
    </source>
</reference>
<dbReference type="OrthoDB" id="5213490at2759"/>
<dbReference type="Proteomes" id="UP000749293">
    <property type="component" value="Unassembled WGS sequence"/>
</dbReference>
<comment type="caution">
    <text evidence="1">The sequence shown here is derived from an EMBL/GenBank/DDBJ whole genome shotgun (WGS) entry which is preliminary data.</text>
</comment>
<evidence type="ECO:0000313" key="1">
    <source>
        <dbReference type="EMBL" id="KAF4121681.1"/>
    </source>
</evidence>
<evidence type="ECO:0000313" key="2">
    <source>
        <dbReference type="Proteomes" id="UP000749293"/>
    </source>
</evidence>
<name>A0A9P5D2P4_9HYPO</name>
<dbReference type="EMBL" id="JAANYQ010000011">
    <property type="protein sequence ID" value="KAF4121681.1"/>
    <property type="molecule type" value="Genomic_DNA"/>
</dbReference>